<protein>
    <submittedName>
        <fullName evidence="2">Amidohydrolase family protein</fullName>
    </submittedName>
</protein>
<proteinExistence type="predicted"/>
<keyword evidence="3" id="KW-1185">Reference proteome</keyword>
<dbReference type="InterPro" id="IPR011059">
    <property type="entry name" value="Metal-dep_hydrolase_composite"/>
</dbReference>
<comment type="caution">
    <text evidence="2">The sequence shown here is derived from an EMBL/GenBank/DDBJ whole genome shotgun (WGS) entry which is preliminary data.</text>
</comment>
<organism evidence="2 3">
    <name type="scientific">Fredinandcohnia salidurans</name>
    <dbReference type="NCBI Taxonomy" id="2595041"/>
    <lineage>
        <taxon>Bacteria</taxon>
        <taxon>Bacillati</taxon>
        <taxon>Bacillota</taxon>
        <taxon>Bacilli</taxon>
        <taxon>Bacillales</taxon>
        <taxon>Bacillaceae</taxon>
        <taxon>Fredinandcohnia</taxon>
    </lineage>
</organism>
<gene>
    <name evidence="2" type="ORF">ACFSFW_18330</name>
</gene>
<dbReference type="SUPFAM" id="SSF51556">
    <property type="entry name" value="Metallo-dependent hydrolases"/>
    <property type="match status" value="1"/>
</dbReference>
<dbReference type="Gene3D" id="2.30.40.10">
    <property type="entry name" value="Urease, subunit C, domain 1"/>
    <property type="match status" value="1"/>
</dbReference>
<sequence length="403" mass="44199">MKYIIRGKKLVTVSNAGTIDNGGMLVENGLIQEVGRWNDLQTQFPEVEVVDCSKYVITPALVDCHTHLLEFAPTSLYPVTPETHFIAGTGILFKALSSGITALGEQICGHPLCKFSISDYREAVAGFPMDISFATTSISIGFEKLAHFTSITESTAVTQDDLTSSTLVKKIAENSDYPGENIFINATPANFTEELVPRAGEIIYTRRQLQELVSIFHEMGKKIGCHVAGKKGIELTLEAGFDVLHHAHGITDEQINQVAERGIQIVATPMGGTHLPPNSPEEIKKLVQKQIPVSISTDAYLPPYPRVPWLPFQDRSLKGPDSLMLIAGPSMKLLKDSYNENDILALLTANPARILGKEKQFGKLKPGLEANFLVAEGIPGLEITDVEQIKKIYYKGTKVIERD</sequence>
<dbReference type="Gene3D" id="3.20.20.140">
    <property type="entry name" value="Metal-dependent hydrolases"/>
    <property type="match status" value="1"/>
</dbReference>
<dbReference type="InterPro" id="IPR032466">
    <property type="entry name" value="Metal_Hydrolase"/>
</dbReference>
<dbReference type="InterPro" id="IPR051781">
    <property type="entry name" value="Metallo-dep_Hydrolase"/>
</dbReference>
<dbReference type="Pfam" id="PF01979">
    <property type="entry name" value="Amidohydro_1"/>
    <property type="match status" value="1"/>
</dbReference>
<evidence type="ECO:0000259" key="1">
    <source>
        <dbReference type="Pfam" id="PF01979"/>
    </source>
</evidence>
<dbReference type="EMBL" id="JBHUEK010000026">
    <property type="protein sequence ID" value="MFD1780627.1"/>
    <property type="molecule type" value="Genomic_DNA"/>
</dbReference>
<dbReference type="Proteomes" id="UP001597227">
    <property type="component" value="Unassembled WGS sequence"/>
</dbReference>
<dbReference type="RefSeq" id="WP_388040380.1">
    <property type="nucleotide sequence ID" value="NZ_JBHUEK010000026.1"/>
</dbReference>
<accession>A0ABW4MRV1</accession>
<evidence type="ECO:0000313" key="3">
    <source>
        <dbReference type="Proteomes" id="UP001597227"/>
    </source>
</evidence>
<dbReference type="InterPro" id="IPR006680">
    <property type="entry name" value="Amidohydro-rel"/>
</dbReference>
<name>A0ABW4MRV1_9BACI</name>
<evidence type="ECO:0000313" key="2">
    <source>
        <dbReference type="EMBL" id="MFD1780627.1"/>
    </source>
</evidence>
<dbReference type="PANTHER" id="PTHR43135">
    <property type="entry name" value="ALPHA-D-RIBOSE 1-METHYLPHOSPHONATE 5-TRIPHOSPHATE DIPHOSPHATASE"/>
    <property type="match status" value="1"/>
</dbReference>
<reference evidence="3" key="1">
    <citation type="journal article" date="2019" name="Int. J. Syst. Evol. Microbiol.">
        <title>The Global Catalogue of Microorganisms (GCM) 10K type strain sequencing project: providing services to taxonomists for standard genome sequencing and annotation.</title>
        <authorList>
            <consortium name="The Broad Institute Genomics Platform"/>
            <consortium name="The Broad Institute Genome Sequencing Center for Infectious Disease"/>
            <person name="Wu L."/>
            <person name="Ma J."/>
        </authorList>
    </citation>
    <scope>NUCLEOTIDE SEQUENCE [LARGE SCALE GENOMIC DNA]</scope>
    <source>
        <strain evidence="3">CCUG 15531</strain>
    </source>
</reference>
<feature type="domain" description="Amidohydrolase-related" evidence="1">
    <location>
        <begin position="56"/>
        <end position="381"/>
    </location>
</feature>
<dbReference type="PANTHER" id="PTHR43135:SF3">
    <property type="entry name" value="ALPHA-D-RIBOSE 1-METHYLPHOSPHONATE 5-TRIPHOSPHATE DIPHOSPHATASE"/>
    <property type="match status" value="1"/>
</dbReference>
<dbReference type="SUPFAM" id="SSF51338">
    <property type="entry name" value="Composite domain of metallo-dependent hydrolases"/>
    <property type="match status" value="1"/>
</dbReference>